<evidence type="ECO:0000256" key="2">
    <source>
        <dbReference type="PROSITE-ProRule" id="PRU00703"/>
    </source>
</evidence>
<dbReference type="Gene3D" id="3.10.580.10">
    <property type="entry name" value="CBS-domain"/>
    <property type="match status" value="2"/>
</dbReference>
<dbReference type="PROSITE" id="PS51371">
    <property type="entry name" value="CBS"/>
    <property type="match status" value="2"/>
</dbReference>
<evidence type="ECO:0000256" key="1">
    <source>
        <dbReference type="ARBA" id="ARBA00023122"/>
    </source>
</evidence>
<dbReference type="SMART" id="SM00116">
    <property type="entry name" value="CBS"/>
    <property type="match status" value="2"/>
</dbReference>
<keyword evidence="1 2" id="KW-0129">CBS domain</keyword>
<evidence type="ECO:0000313" key="5">
    <source>
        <dbReference type="Proteomes" id="UP001220022"/>
    </source>
</evidence>
<dbReference type="PANTHER" id="PTHR43080:SF26">
    <property type="entry name" value="REGULATORY PROTEIN"/>
    <property type="match status" value="1"/>
</dbReference>
<evidence type="ECO:0000313" key="4">
    <source>
        <dbReference type="EMBL" id="MDF2254954.1"/>
    </source>
</evidence>
<dbReference type="PANTHER" id="PTHR43080">
    <property type="entry name" value="CBS DOMAIN-CONTAINING PROTEIN CBSX3, MITOCHONDRIAL"/>
    <property type="match status" value="1"/>
</dbReference>
<dbReference type="CDD" id="cd02205">
    <property type="entry name" value="CBS_pair_SF"/>
    <property type="match status" value="1"/>
</dbReference>
<feature type="domain" description="CBS" evidence="3">
    <location>
        <begin position="30"/>
        <end position="87"/>
    </location>
</feature>
<reference evidence="4 5" key="1">
    <citation type="submission" date="2023-03" db="EMBL/GenBank/DDBJ databases">
        <title>Draft genome sequence of type strain Streptomyces ferralitis JCM 14344.</title>
        <authorList>
            <person name="Klaysubun C."/>
            <person name="Duangmal K."/>
        </authorList>
    </citation>
    <scope>NUCLEOTIDE SEQUENCE [LARGE SCALE GENOMIC DNA]</scope>
    <source>
        <strain evidence="4 5">JCM 14344</strain>
    </source>
</reference>
<dbReference type="RefSeq" id="WP_275808341.1">
    <property type="nucleotide sequence ID" value="NZ_BAAANM010000008.1"/>
</dbReference>
<keyword evidence="5" id="KW-1185">Reference proteome</keyword>
<dbReference type="InterPro" id="IPR046342">
    <property type="entry name" value="CBS_dom_sf"/>
</dbReference>
<organism evidence="4 5">
    <name type="scientific">Streptantibioticus ferralitis</name>
    <dbReference type="NCBI Taxonomy" id="236510"/>
    <lineage>
        <taxon>Bacteria</taxon>
        <taxon>Bacillati</taxon>
        <taxon>Actinomycetota</taxon>
        <taxon>Actinomycetes</taxon>
        <taxon>Kitasatosporales</taxon>
        <taxon>Streptomycetaceae</taxon>
        <taxon>Streptantibioticus</taxon>
    </lineage>
</organism>
<comment type="caution">
    <text evidence="4">The sequence shown here is derived from an EMBL/GenBank/DDBJ whole genome shotgun (WGS) entry which is preliminary data.</text>
</comment>
<dbReference type="InterPro" id="IPR051257">
    <property type="entry name" value="Diverse_CBS-Domain"/>
</dbReference>
<dbReference type="Pfam" id="PF00571">
    <property type="entry name" value="CBS"/>
    <property type="match status" value="2"/>
</dbReference>
<evidence type="ECO:0000259" key="3">
    <source>
        <dbReference type="PROSITE" id="PS51371"/>
    </source>
</evidence>
<dbReference type="EMBL" id="JARHTQ010000002">
    <property type="protein sequence ID" value="MDF2254954.1"/>
    <property type="molecule type" value="Genomic_DNA"/>
</dbReference>
<gene>
    <name evidence="4" type="ORF">P2L57_04175</name>
</gene>
<accession>A0ABT5YTS0</accession>
<dbReference type="Proteomes" id="UP001220022">
    <property type="component" value="Unassembled WGS sequence"/>
</dbReference>
<sequence length="165" mass="18116">MTMTANARRVRVGHQQPVRPLAELTAADLVGPVGAAIGEDATLWEALRRFLTQHTRHLAVVDGRRRYRGLLSDRHLAARAPFDERSLRSLRVRDIGCLDRPALAPGTSLTAVARLLTDYEADALPVVDAHGEVLGVVTRDIVVRALADRGPDGRARPAPRQSKRR</sequence>
<feature type="domain" description="CBS" evidence="3">
    <location>
        <begin position="92"/>
        <end position="153"/>
    </location>
</feature>
<dbReference type="InterPro" id="IPR000644">
    <property type="entry name" value="CBS_dom"/>
</dbReference>
<proteinExistence type="predicted"/>
<protein>
    <submittedName>
        <fullName evidence="4">CBS domain-containing protein</fullName>
    </submittedName>
</protein>
<dbReference type="SUPFAM" id="SSF54631">
    <property type="entry name" value="CBS-domain pair"/>
    <property type="match status" value="1"/>
</dbReference>
<name>A0ABT5YTS0_9ACTN</name>